<accession>A0A5J6MV14</accession>
<protein>
    <recommendedName>
        <fullName evidence="1">Beta-lactamase-related domain-containing protein</fullName>
    </recommendedName>
</protein>
<keyword evidence="3" id="KW-1185">Reference proteome</keyword>
<dbReference type="SUPFAM" id="SSF56601">
    <property type="entry name" value="beta-lactamase/transpeptidase-like"/>
    <property type="match status" value="1"/>
</dbReference>
<proteinExistence type="predicted"/>
<dbReference type="AlphaFoldDB" id="A0A5J6MV14"/>
<dbReference type="InterPro" id="IPR050789">
    <property type="entry name" value="Diverse_Enzym_Activities"/>
</dbReference>
<dbReference type="PANTHER" id="PTHR43283">
    <property type="entry name" value="BETA-LACTAMASE-RELATED"/>
    <property type="match status" value="1"/>
</dbReference>
<dbReference type="InterPro" id="IPR012338">
    <property type="entry name" value="Beta-lactam/transpept-like"/>
</dbReference>
<dbReference type="EMBL" id="CP042582">
    <property type="protein sequence ID" value="QEX21034.1"/>
    <property type="molecule type" value="Genomic_DNA"/>
</dbReference>
<name>A0A5J6MV14_9PROT</name>
<reference evidence="2 3" key="1">
    <citation type="submission" date="2019-08" db="EMBL/GenBank/DDBJ databases">
        <title>Hyperibacter terrae gen. nov., sp. nov. and Hyperibacter viscosus sp. nov., two new members in the family Rhodospirillaceae isolated from the rhizosphere of Hypericum perforatum.</title>
        <authorList>
            <person name="Noviana Z."/>
        </authorList>
    </citation>
    <scope>NUCLEOTIDE SEQUENCE [LARGE SCALE GENOMIC DNA]</scope>
    <source>
        <strain evidence="2 3">R5959</strain>
    </source>
</reference>
<organism evidence="2 3">
    <name type="scientific">Hypericibacter adhaerens</name>
    <dbReference type="NCBI Taxonomy" id="2602016"/>
    <lineage>
        <taxon>Bacteria</taxon>
        <taxon>Pseudomonadati</taxon>
        <taxon>Pseudomonadota</taxon>
        <taxon>Alphaproteobacteria</taxon>
        <taxon>Rhodospirillales</taxon>
        <taxon>Dongiaceae</taxon>
        <taxon>Hypericibacter</taxon>
    </lineage>
</organism>
<dbReference type="Pfam" id="PF00144">
    <property type="entry name" value="Beta-lactamase"/>
    <property type="match status" value="1"/>
</dbReference>
<sequence>MLTAGPSDARADDYPVGSKSSMWADPYLVGSYRHMDEIYASRPVPRAGAVSALPAGEPLALESFPVRGTTVALDDFVAEARTTGLIVLKDGKVVLERYWQGADASSRFASWSMAKSFVSTLVGFAIGDGLIRSLDDPVTDYLPELKGSGYDGVPIKAVLQMSSGVAFREDYVDSTSDALVMWNDVLQYNKRRFADFAARSKRAAEPFTRFNYAGLDSVVLGLLVHKVTGQSLSAYLARKLWGPLGMEGDAGWLTEDRSDQALEAPFCCLNARLRDYARFGQFMLQNGAWGGRQLLPPGWVAEATYPSGAQVAFGKLYPGDPMGYQYQWWIEPGSDRAYAAEGVNGQFIYVNPAKKLVIVMTSVWKQFWNDRLAIRSWALFDAIAARYGS</sequence>
<gene>
    <name evidence="2" type="ORF">FRZ61_09540</name>
</gene>
<evidence type="ECO:0000313" key="3">
    <source>
        <dbReference type="Proteomes" id="UP000325797"/>
    </source>
</evidence>
<dbReference type="InterPro" id="IPR001466">
    <property type="entry name" value="Beta-lactam-related"/>
</dbReference>
<dbReference type="PANTHER" id="PTHR43283:SF14">
    <property type="entry name" value="BLL8153 PROTEIN"/>
    <property type="match status" value="1"/>
</dbReference>
<evidence type="ECO:0000259" key="1">
    <source>
        <dbReference type="Pfam" id="PF00144"/>
    </source>
</evidence>
<dbReference type="Proteomes" id="UP000325797">
    <property type="component" value="Chromosome"/>
</dbReference>
<dbReference type="KEGG" id="hadh:FRZ61_09540"/>
<evidence type="ECO:0000313" key="2">
    <source>
        <dbReference type="EMBL" id="QEX21034.1"/>
    </source>
</evidence>
<dbReference type="Gene3D" id="3.40.710.10">
    <property type="entry name" value="DD-peptidase/beta-lactamase superfamily"/>
    <property type="match status" value="1"/>
</dbReference>
<feature type="domain" description="Beta-lactamase-related" evidence="1">
    <location>
        <begin position="81"/>
        <end position="362"/>
    </location>
</feature>